<dbReference type="EMBL" id="CP045644">
    <property type="protein sequence ID" value="QFZ83268.1"/>
    <property type="molecule type" value="Genomic_DNA"/>
</dbReference>
<evidence type="ECO:0008006" key="5">
    <source>
        <dbReference type="Google" id="ProtNLM"/>
    </source>
</evidence>
<dbReference type="Gene3D" id="2.40.30.10">
    <property type="entry name" value="Translation factors"/>
    <property type="match status" value="1"/>
</dbReference>
<reference evidence="3 4" key="1">
    <citation type="submission" date="2019-10" db="EMBL/GenBank/DDBJ databases">
        <title>Complete genome sequence of Variovorax paradoxus 5C-2.</title>
        <authorList>
            <person name="Gogoleva N.E."/>
            <person name="Balkin A.S."/>
        </authorList>
    </citation>
    <scope>NUCLEOTIDE SEQUENCE [LARGE SCALE GENOMIC DNA]</scope>
    <source>
        <strain evidence="3 4">5C-2</strain>
    </source>
</reference>
<dbReference type="SUPFAM" id="SSF50465">
    <property type="entry name" value="EF-Tu/eEF-1alpha/eIF2-gamma C-terminal domain"/>
    <property type="match status" value="1"/>
</dbReference>
<dbReference type="AlphaFoldDB" id="A0A5Q0M202"/>
<evidence type="ECO:0000313" key="4">
    <source>
        <dbReference type="Proteomes" id="UP000326780"/>
    </source>
</evidence>
<evidence type="ECO:0000256" key="2">
    <source>
        <dbReference type="ARBA" id="ARBA00023134"/>
    </source>
</evidence>
<sequence length="128" mass="14041">MTRRGQNPTLTIRLQFVPQQSYDQAQYMPGAKVIVQFVAAEVSGRTMPAYLTRKYRPHFRVGNGEYLGVVFSGDESSEPIQPGICTDAEVAFIYAPNVDYGDLVVGSQFQILEGARIVGIGVVSELVP</sequence>
<dbReference type="GO" id="GO:0005525">
    <property type="term" value="F:GTP binding"/>
    <property type="evidence" value="ECO:0007669"/>
    <property type="project" value="UniProtKB-KW"/>
</dbReference>
<name>A0A5Q0M202_VARPD</name>
<evidence type="ECO:0000256" key="1">
    <source>
        <dbReference type="ARBA" id="ARBA00022741"/>
    </source>
</evidence>
<dbReference type="InterPro" id="IPR009001">
    <property type="entry name" value="Transl_elong_EF1A/Init_IF2_C"/>
</dbReference>
<organism evidence="3 4">
    <name type="scientific">Variovorax paradoxus</name>
    <dbReference type="NCBI Taxonomy" id="34073"/>
    <lineage>
        <taxon>Bacteria</taxon>
        <taxon>Pseudomonadati</taxon>
        <taxon>Pseudomonadota</taxon>
        <taxon>Betaproteobacteria</taxon>
        <taxon>Burkholderiales</taxon>
        <taxon>Comamonadaceae</taxon>
        <taxon>Variovorax</taxon>
    </lineage>
</organism>
<protein>
    <recommendedName>
        <fullName evidence="5">Elongation factor Tu</fullName>
    </recommendedName>
</protein>
<gene>
    <name evidence="3" type="ORF">GFK26_11095</name>
</gene>
<keyword evidence="1" id="KW-0547">Nucleotide-binding</keyword>
<dbReference type="Proteomes" id="UP000326780">
    <property type="component" value="Chromosome"/>
</dbReference>
<proteinExistence type="predicted"/>
<dbReference type="RefSeq" id="WP_153282006.1">
    <property type="nucleotide sequence ID" value="NZ_CP045644.1"/>
</dbReference>
<keyword evidence="2" id="KW-0342">GTP-binding</keyword>
<evidence type="ECO:0000313" key="3">
    <source>
        <dbReference type="EMBL" id="QFZ83268.1"/>
    </source>
</evidence>
<accession>A0A5Q0M202</accession>